<accession>A0A420QNH6</accession>
<protein>
    <submittedName>
        <fullName evidence="1">Uncharacterized protein</fullName>
    </submittedName>
</protein>
<proteinExistence type="predicted"/>
<name>A0A420QNH6_FUSOX</name>
<gene>
    <name evidence="1" type="ORF">BFJ68_g10365</name>
</gene>
<evidence type="ECO:0000313" key="1">
    <source>
        <dbReference type="EMBL" id="RKL06360.1"/>
    </source>
</evidence>
<organism evidence="1 2">
    <name type="scientific">Fusarium oxysporum</name>
    <name type="common">Fusarium vascular wilt</name>
    <dbReference type="NCBI Taxonomy" id="5507"/>
    <lineage>
        <taxon>Eukaryota</taxon>
        <taxon>Fungi</taxon>
        <taxon>Dikarya</taxon>
        <taxon>Ascomycota</taxon>
        <taxon>Pezizomycotina</taxon>
        <taxon>Sordariomycetes</taxon>
        <taxon>Hypocreomycetidae</taxon>
        <taxon>Hypocreales</taxon>
        <taxon>Nectriaceae</taxon>
        <taxon>Fusarium</taxon>
        <taxon>Fusarium oxysporum species complex</taxon>
    </lineage>
</organism>
<dbReference type="EMBL" id="MRCY01000055">
    <property type="protein sequence ID" value="RKL06360.1"/>
    <property type="molecule type" value="Genomic_DNA"/>
</dbReference>
<dbReference type="AlphaFoldDB" id="A0A420QNH6"/>
<sequence length="69" mass="8077">MQRWKALALQFEATKEARERDYQQREWNRQESFVNGLLDILGNPPAVAALVQQLVRACEHPESIAFRHD</sequence>
<dbReference type="Proteomes" id="UP000285860">
    <property type="component" value="Unassembled WGS sequence"/>
</dbReference>
<evidence type="ECO:0000313" key="2">
    <source>
        <dbReference type="Proteomes" id="UP000285860"/>
    </source>
</evidence>
<comment type="caution">
    <text evidence="1">The sequence shown here is derived from an EMBL/GenBank/DDBJ whole genome shotgun (WGS) entry which is preliminary data.</text>
</comment>
<reference evidence="1 2" key="1">
    <citation type="journal article" date="2018" name="Sci. Rep.">
        <title>Characterisation of pathogen-specific regions and novel effector candidates in Fusarium oxysporum f. sp. cepae.</title>
        <authorList>
            <person name="Armitage A.D."/>
            <person name="Taylor A."/>
            <person name="Sobczyk M.K."/>
            <person name="Baxter L."/>
            <person name="Greenfield B.P."/>
            <person name="Bates H.J."/>
            <person name="Wilson F."/>
            <person name="Jackson A.C."/>
            <person name="Ott S."/>
            <person name="Harrison R.J."/>
            <person name="Clarkson J.P."/>
        </authorList>
    </citation>
    <scope>NUCLEOTIDE SEQUENCE [LARGE SCALE GENOMIC DNA]</scope>
    <source>
        <strain evidence="1 2">Fo_A28</strain>
    </source>
</reference>